<dbReference type="Pfam" id="PF05742">
    <property type="entry name" value="TANGO2"/>
    <property type="match status" value="1"/>
</dbReference>
<dbReference type="PANTHER" id="PTHR17985">
    <property type="entry name" value="SER/THR-RICH PROTEIN T10 IN DGCR REGION"/>
    <property type="match status" value="1"/>
</dbReference>
<proteinExistence type="predicted"/>
<evidence type="ECO:0000313" key="2">
    <source>
        <dbReference type="Proteomes" id="UP000178885"/>
    </source>
</evidence>
<accession>A0A1F6TPN4</accession>
<protein>
    <recommendedName>
        <fullName evidence="3">NRDE family protein</fullName>
    </recommendedName>
</protein>
<dbReference type="Gene3D" id="3.60.60.10">
    <property type="entry name" value="Penicillin V Acylase, Chain A"/>
    <property type="match status" value="1"/>
</dbReference>
<dbReference type="STRING" id="1817760.A2151_07165"/>
<evidence type="ECO:0000313" key="1">
    <source>
        <dbReference type="EMBL" id="OGI47091.1"/>
    </source>
</evidence>
<dbReference type="PANTHER" id="PTHR17985:SF8">
    <property type="entry name" value="TRANSPORT AND GOLGI ORGANIZATION PROTEIN 2 HOMOLOG"/>
    <property type="match status" value="1"/>
</dbReference>
<dbReference type="Proteomes" id="UP000178885">
    <property type="component" value="Unassembled WGS sequence"/>
</dbReference>
<organism evidence="1 2">
    <name type="scientific">Candidatus Muproteobacteria bacterium RBG_16_65_34</name>
    <dbReference type="NCBI Taxonomy" id="1817760"/>
    <lineage>
        <taxon>Bacteria</taxon>
        <taxon>Pseudomonadati</taxon>
        <taxon>Pseudomonadota</taxon>
        <taxon>Candidatus Muproteobacteria</taxon>
    </lineage>
</organism>
<comment type="caution">
    <text evidence="1">The sequence shown here is derived from an EMBL/GenBank/DDBJ whole genome shotgun (WGS) entry which is preliminary data.</text>
</comment>
<dbReference type="EMBL" id="MFSU01000065">
    <property type="protein sequence ID" value="OGI47091.1"/>
    <property type="molecule type" value="Genomic_DNA"/>
</dbReference>
<evidence type="ECO:0008006" key="3">
    <source>
        <dbReference type="Google" id="ProtNLM"/>
    </source>
</evidence>
<gene>
    <name evidence="1" type="ORF">A2151_07165</name>
</gene>
<reference evidence="1 2" key="1">
    <citation type="journal article" date="2016" name="Nat. Commun.">
        <title>Thousands of microbial genomes shed light on interconnected biogeochemical processes in an aquifer system.</title>
        <authorList>
            <person name="Anantharaman K."/>
            <person name="Brown C.T."/>
            <person name="Hug L.A."/>
            <person name="Sharon I."/>
            <person name="Castelle C.J."/>
            <person name="Probst A.J."/>
            <person name="Thomas B.C."/>
            <person name="Singh A."/>
            <person name="Wilkins M.J."/>
            <person name="Karaoz U."/>
            <person name="Brodie E.L."/>
            <person name="Williams K.H."/>
            <person name="Hubbard S.S."/>
            <person name="Banfield J.F."/>
        </authorList>
    </citation>
    <scope>NUCLEOTIDE SEQUENCE [LARGE SCALE GENOMIC DNA]</scope>
</reference>
<dbReference type="InterPro" id="IPR008551">
    <property type="entry name" value="TANGO2"/>
</dbReference>
<name>A0A1F6TPN4_9PROT</name>
<sequence>MCTVVILRRPGHDWPLVLAANRDEMLARPWRSPARHWGDRPNVVAGLDELAGGSWLGMNDEGVVAGVMNRVDSLGPAPGRRSRGELVLEALDHAEARVAARALADLNPEAYRSFNLVVADAREAFWLRHLGTDGPGRIEVMPLPEGLSMLTAHDLNDARSARIRAYLPRFREARTPDPGAGDWSQWPQLLGERAFDPADGPPGAMSFSTEGGFGTVCGALIALPAAGRFDLKPVWCFAAGPPDRTPFGPVRW</sequence>
<dbReference type="AlphaFoldDB" id="A0A1F6TPN4"/>